<name>A0ABS7DDP1_9GAMM</name>
<keyword evidence="3" id="KW-0238">DNA-binding</keyword>
<dbReference type="CDD" id="cd05466">
    <property type="entry name" value="PBP2_LTTR_substrate"/>
    <property type="match status" value="1"/>
</dbReference>
<dbReference type="PANTHER" id="PTHR30346:SF0">
    <property type="entry name" value="HCA OPERON TRANSCRIPTIONAL ACTIVATOR HCAR"/>
    <property type="match status" value="1"/>
</dbReference>
<dbReference type="PRINTS" id="PR00039">
    <property type="entry name" value="HTHLYSR"/>
</dbReference>
<evidence type="ECO:0000259" key="5">
    <source>
        <dbReference type="PROSITE" id="PS50931"/>
    </source>
</evidence>
<gene>
    <name evidence="6" type="ORF">J5V48_00285</name>
</gene>
<evidence type="ECO:0000256" key="4">
    <source>
        <dbReference type="ARBA" id="ARBA00023163"/>
    </source>
</evidence>
<accession>A0ABS7DDP1</accession>
<dbReference type="Proteomes" id="UP000731465">
    <property type="component" value="Unassembled WGS sequence"/>
</dbReference>
<comment type="similarity">
    <text evidence="1">Belongs to the LysR transcriptional regulatory family.</text>
</comment>
<dbReference type="EMBL" id="JAGFNY010000001">
    <property type="protein sequence ID" value="MBW7569333.1"/>
    <property type="molecule type" value="Genomic_DNA"/>
</dbReference>
<sequence>MTLTQLRYAIAISETGSFNKAAQILYVSQPSLSNAIHDLEDEFSIKIFYRSGRGVSLTNEGVDFITYARQVYHQYESLLDKFGKNSSLKKKFGISTQHYSFAIKSFVEMVKKFDTSEYDFAIRETKTREVITDVSTLKSEIGILYLSNFNRNLIMKLLNASDLEFHPIINCQVYVYLYKDHPLANKDLITFSDLENYPSLSFEQGDNSSFYFAEEIYSTKEYTRAVKVNDRATMLNLMKGLNGFTLCSGIICDELNGSDSVAVPFKPGDNDEDDNMEICYICKKNQVLSSMGKMYIEQIKNYFKELGLEDQLKL</sequence>
<dbReference type="Gene3D" id="1.10.10.10">
    <property type="entry name" value="Winged helix-like DNA-binding domain superfamily/Winged helix DNA-binding domain"/>
    <property type="match status" value="1"/>
</dbReference>
<keyword evidence="4" id="KW-0804">Transcription</keyword>
<comment type="caution">
    <text evidence="6">The sequence shown here is derived from an EMBL/GenBank/DDBJ whole genome shotgun (WGS) entry which is preliminary data.</text>
</comment>
<keyword evidence="2" id="KW-0805">Transcription regulation</keyword>
<dbReference type="PROSITE" id="PS50931">
    <property type="entry name" value="HTH_LYSR"/>
    <property type="match status" value="1"/>
</dbReference>
<dbReference type="PANTHER" id="PTHR30346">
    <property type="entry name" value="TRANSCRIPTIONAL DUAL REGULATOR HCAR-RELATED"/>
    <property type="match status" value="1"/>
</dbReference>
<evidence type="ECO:0000256" key="2">
    <source>
        <dbReference type="ARBA" id="ARBA00023015"/>
    </source>
</evidence>
<evidence type="ECO:0000313" key="6">
    <source>
        <dbReference type="EMBL" id="MBW7569333.1"/>
    </source>
</evidence>
<evidence type="ECO:0000256" key="1">
    <source>
        <dbReference type="ARBA" id="ARBA00009437"/>
    </source>
</evidence>
<keyword evidence="7" id="KW-1185">Reference proteome</keyword>
<protein>
    <submittedName>
        <fullName evidence="6">LysR family transcriptional regulator</fullName>
    </submittedName>
</protein>
<evidence type="ECO:0000313" key="7">
    <source>
        <dbReference type="Proteomes" id="UP000731465"/>
    </source>
</evidence>
<dbReference type="InterPro" id="IPR005119">
    <property type="entry name" value="LysR_subst-bd"/>
</dbReference>
<feature type="domain" description="HTH lysR-type" evidence="5">
    <location>
        <begin position="1"/>
        <end position="58"/>
    </location>
</feature>
<dbReference type="Pfam" id="PF00126">
    <property type="entry name" value="HTH_1"/>
    <property type="match status" value="1"/>
</dbReference>
<dbReference type="RefSeq" id="WP_219935760.1">
    <property type="nucleotide sequence ID" value="NZ_JAGFNY010000001.1"/>
</dbReference>
<reference evidence="6 7" key="1">
    <citation type="submission" date="2021-03" db="EMBL/GenBank/DDBJ databases">
        <title>Succinivibrio sp. nov. isolated from feces of cow.</title>
        <authorList>
            <person name="Choi J.-Y."/>
        </authorList>
    </citation>
    <scope>NUCLEOTIDE SEQUENCE [LARGE SCALE GENOMIC DNA]</scope>
    <source>
        <strain evidence="6 7">AGMB01872</strain>
    </source>
</reference>
<dbReference type="InterPro" id="IPR000847">
    <property type="entry name" value="LysR_HTH_N"/>
</dbReference>
<proteinExistence type="inferred from homology"/>
<dbReference type="InterPro" id="IPR036388">
    <property type="entry name" value="WH-like_DNA-bd_sf"/>
</dbReference>
<dbReference type="SUPFAM" id="SSF53850">
    <property type="entry name" value="Periplasmic binding protein-like II"/>
    <property type="match status" value="1"/>
</dbReference>
<dbReference type="Gene3D" id="3.40.190.290">
    <property type="match status" value="1"/>
</dbReference>
<dbReference type="InterPro" id="IPR036390">
    <property type="entry name" value="WH_DNA-bd_sf"/>
</dbReference>
<evidence type="ECO:0000256" key="3">
    <source>
        <dbReference type="ARBA" id="ARBA00023125"/>
    </source>
</evidence>
<dbReference type="SUPFAM" id="SSF46785">
    <property type="entry name" value="Winged helix' DNA-binding domain"/>
    <property type="match status" value="1"/>
</dbReference>
<dbReference type="Pfam" id="PF03466">
    <property type="entry name" value="LysR_substrate"/>
    <property type="match status" value="1"/>
</dbReference>
<organism evidence="6 7">
    <name type="scientific">Succinivibrio faecicola</name>
    <dbReference type="NCBI Taxonomy" id="2820300"/>
    <lineage>
        <taxon>Bacteria</taxon>
        <taxon>Pseudomonadati</taxon>
        <taxon>Pseudomonadota</taxon>
        <taxon>Gammaproteobacteria</taxon>
        <taxon>Aeromonadales</taxon>
        <taxon>Succinivibrionaceae</taxon>
        <taxon>Succinivibrio</taxon>
    </lineage>
</organism>